<keyword evidence="6" id="KW-0378">Hydrolase</keyword>
<evidence type="ECO:0000256" key="1">
    <source>
        <dbReference type="ARBA" id="ARBA00004240"/>
    </source>
</evidence>
<evidence type="ECO:0000256" key="3">
    <source>
        <dbReference type="ARBA" id="ARBA00022722"/>
    </source>
</evidence>
<dbReference type="InterPro" id="IPR016202">
    <property type="entry name" value="DNase_I"/>
</dbReference>
<dbReference type="RefSeq" id="XP_033778558.1">
    <property type="nucleotide sequence ID" value="XM_033922667.1"/>
</dbReference>
<dbReference type="RefSeq" id="XP_033778529.1">
    <property type="nucleotide sequence ID" value="XM_033922638.1"/>
</dbReference>
<dbReference type="InterPro" id="IPR036691">
    <property type="entry name" value="Endo/exonu/phosph_ase_sf"/>
</dbReference>
<comment type="subcellular location">
    <subcellularLocation>
        <location evidence="1">Endoplasmic reticulum</location>
    </subcellularLocation>
</comment>
<keyword evidence="14" id="KW-0812">Transmembrane</keyword>
<evidence type="ECO:0000256" key="8">
    <source>
        <dbReference type="ARBA" id="ARBA00023157"/>
    </source>
</evidence>
<dbReference type="FunFam" id="3.60.10.10:FF:000007">
    <property type="entry name" value="Deoxyribonuclease"/>
    <property type="match status" value="1"/>
</dbReference>
<dbReference type="SMART" id="SM00476">
    <property type="entry name" value="DNaseIc"/>
    <property type="match status" value="1"/>
</dbReference>
<dbReference type="KEGG" id="gsh:117349327"/>
<dbReference type="Proteomes" id="UP000515159">
    <property type="component" value="Chromosome 1"/>
</dbReference>
<dbReference type="Gene3D" id="3.60.10.10">
    <property type="entry name" value="Endonuclease/exonuclease/phosphatase"/>
    <property type="match status" value="1"/>
</dbReference>
<evidence type="ECO:0000256" key="13">
    <source>
        <dbReference type="SAM" id="MobiDB-lite"/>
    </source>
</evidence>
<dbReference type="InterPro" id="IPR005135">
    <property type="entry name" value="Endo/exonuclease/phosphatase"/>
</dbReference>
<dbReference type="GO" id="GO:0005634">
    <property type="term" value="C:nucleus"/>
    <property type="evidence" value="ECO:0007669"/>
    <property type="project" value="TreeGrafter"/>
</dbReference>
<dbReference type="PRINTS" id="PR00130">
    <property type="entry name" value="DNASEI"/>
</dbReference>
<evidence type="ECO:0000256" key="7">
    <source>
        <dbReference type="ARBA" id="ARBA00022824"/>
    </source>
</evidence>
<keyword evidence="5" id="KW-0255">Endonuclease</keyword>
<sequence length="342" mass="39104">MHLWLSRTTQDPPPPPQCPHQPRDMGGARLLVIAALLFHHLLCCSATSMRICAFNIQRFGETKAAKSSVMSTLVKILLRYDICLLQEIQDIKEKTIPRLVEELNRSHKSELFQYLSSEPLGRSSYLEKYVFIYRSDKAKVLDSYIYEDNHPTSVDVFAREPYIVRFSLPTTAIKDLVLVPQHTTPSDAVKEIDALYDVFLDIQKRWNAQSIIFLGDFNAGCDYVAKKNWPLIRLRMEPGFHWLIGDDADTTVKKNRSCAYDRIVVYGEKCYKAVIPGSAGIFDFLNKFGLLEIEGLEISDHYPVEVELSRAKSLMLQNWLFILVALVSAFSLGCFELTIQTR</sequence>
<organism evidence="16 19">
    <name type="scientific">Geotrypetes seraphini</name>
    <name type="common">Gaboon caecilian</name>
    <name type="synonym">Caecilia seraphini</name>
    <dbReference type="NCBI Taxonomy" id="260995"/>
    <lineage>
        <taxon>Eukaryota</taxon>
        <taxon>Metazoa</taxon>
        <taxon>Chordata</taxon>
        <taxon>Craniata</taxon>
        <taxon>Vertebrata</taxon>
        <taxon>Euteleostomi</taxon>
        <taxon>Amphibia</taxon>
        <taxon>Gymnophiona</taxon>
        <taxon>Geotrypetes</taxon>
    </lineage>
</organism>
<evidence type="ECO:0000256" key="6">
    <source>
        <dbReference type="ARBA" id="ARBA00022801"/>
    </source>
</evidence>
<dbReference type="GO" id="GO:0005783">
    <property type="term" value="C:endoplasmic reticulum"/>
    <property type="evidence" value="ECO:0007669"/>
    <property type="project" value="UniProtKB-SubCell"/>
</dbReference>
<dbReference type="InterPro" id="IPR018057">
    <property type="entry name" value="Deoxyribonuclease-1_AS"/>
</dbReference>
<dbReference type="OrthoDB" id="10061407at2759"/>
<keyword evidence="9" id="KW-0325">Glycoprotein</keyword>
<evidence type="ECO:0000256" key="11">
    <source>
        <dbReference type="ARBA" id="ARBA00042003"/>
    </source>
</evidence>
<evidence type="ECO:0000313" key="16">
    <source>
        <dbReference type="Proteomes" id="UP000515159"/>
    </source>
</evidence>
<keyword evidence="16" id="KW-1185">Reference proteome</keyword>
<keyword evidence="4" id="KW-0732">Signal</keyword>
<dbReference type="SUPFAM" id="SSF56219">
    <property type="entry name" value="DNase I-like"/>
    <property type="match status" value="1"/>
</dbReference>
<evidence type="ECO:0000313" key="19">
    <source>
        <dbReference type="RefSeq" id="XP_033778548.1"/>
    </source>
</evidence>
<dbReference type="CDD" id="cd10282">
    <property type="entry name" value="DNase1"/>
    <property type="match status" value="1"/>
</dbReference>
<evidence type="ECO:0000256" key="10">
    <source>
        <dbReference type="ARBA" id="ARBA00041152"/>
    </source>
</evidence>
<name>A0A6P8PUV0_GEOSA</name>
<accession>A0A6P8PUV0</accession>
<dbReference type="GO" id="GO:0006308">
    <property type="term" value="P:DNA catabolic process"/>
    <property type="evidence" value="ECO:0007669"/>
    <property type="project" value="InterPro"/>
</dbReference>
<dbReference type="AlphaFoldDB" id="A0A6P8PUV0"/>
<feature type="region of interest" description="Disordered" evidence="13">
    <location>
        <begin position="1"/>
        <end position="22"/>
    </location>
</feature>
<evidence type="ECO:0000256" key="12">
    <source>
        <dbReference type="ARBA" id="ARBA00043073"/>
    </source>
</evidence>
<feature type="transmembrane region" description="Helical" evidence="14">
    <location>
        <begin position="319"/>
        <end position="339"/>
    </location>
</feature>
<dbReference type="RefSeq" id="XP_033778538.1">
    <property type="nucleotide sequence ID" value="XM_033922647.1"/>
</dbReference>
<dbReference type="GO" id="GO:0004530">
    <property type="term" value="F:deoxyribonuclease I activity"/>
    <property type="evidence" value="ECO:0007669"/>
    <property type="project" value="TreeGrafter"/>
</dbReference>
<evidence type="ECO:0000313" key="17">
    <source>
        <dbReference type="RefSeq" id="XP_033778529.1"/>
    </source>
</evidence>
<evidence type="ECO:0000256" key="14">
    <source>
        <dbReference type="SAM" id="Phobius"/>
    </source>
</evidence>
<dbReference type="RefSeq" id="XP_033778548.1">
    <property type="nucleotide sequence ID" value="XM_033922657.1"/>
</dbReference>
<protein>
    <recommendedName>
        <fullName evidence="10">Deoxyribonuclease-1-like 1</fullName>
    </recommendedName>
    <alternativeName>
        <fullName evidence="12">DNase X</fullName>
    </alternativeName>
    <alternativeName>
        <fullName evidence="11">Deoxyribonuclease I-like 1</fullName>
    </alternativeName>
</protein>
<dbReference type="CTD" id="1774"/>
<dbReference type="PANTHER" id="PTHR11371">
    <property type="entry name" value="DEOXYRIBONUCLEASE"/>
    <property type="match status" value="1"/>
</dbReference>
<dbReference type="PROSITE" id="PS00919">
    <property type="entry name" value="DNASE_I_1"/>
    <property type="match status" value="1"/>
</dbReference>
<reference evidence="17 18" key="1">
    <citation type="submission" date="2025-04" db="UniProtKB">
        <authorList>
            <consortium name="RefSeq"/>
        </authorList>
    </citation>
    <scope>IDENTIFICATION</scope>
</reference>
<gene>
    <name evidence="17 18 19 20" type="primary">DNASE1L1</name>
</gene>
<keyword evidence="3" id="KW-0540">Nuclease</keyword>
<evidence type="ECO:0000256" key="9">
    <source>
        <dbReference type="ARBA" id="ARBA00023180"/>
    </source>
</evidence>
<proteinExistence type="inferred from homology"/>
<evidence type="ECO:0000259" key="15">
    <source>
        <dbReference type="Pfam" id="PF03372"/>
    </source>
</evidence>
<keyword evidence="14" id="KW-1133">Transmembrane helix</keyword>
<evidence type="ECO:0000256" key="4">
    <source>
        <dbReference type="ARBA" id="ARBA00022729"/>
    </source>
</evidence>
<keyword evidence="7" id="KW-0256">Endoplasmic reticulum</keyword>
<keyword evidence="8" id="KW-1015">Disulfide bond</keyword>
<dbReference type="Pfam" id="PF03372">
    <property type="entry name" value="Exo_endo_phos"/>
    <property type="match status" value="1"/>
</dbReference>
<keyword evidence="14" id="KW-0472">Membrane</keyword>
<evidence type="ECO:0000313" key="18">
    <source>
        <dbReference type="RefSeq" id="XP_033778538.1"/>
    </source>
</evidence>
<comment type="similarity">
    <text evidence="2">Belongs to the DNase I family.</text>
</comment>
<feature type="domain" description="Endonuclease/exonuclease/phosphatase" evidence="15">
    <location>
        <begin position="53"/>
        <end position="301"/>
    </location>
</feature>
<evidence type="ECO:0000256" key="2">
    <source>
        <dbReference type="ARBA" id="ARBA00007359"/>
    </source>
</evidence>
<evidence type="ECO:0000256" key="5">
    <source>
        <dbReference type="ARBA" id="ARBA00022759"/>
    </source>
</evidence>
<dbReference type="GO" id="GO:0003677">
    <property type="term" value="F:DNA binding"/>
    <property type="evidence" value="ECO:0007669"/>
    <property type="project" value="TreeGrafter"/>
</dbReference>
<evidence type="ECO:0000313" key="20">
    <source>
        <dbReference type="RefSeq" id="XP_033778558.1"/>
    </source>
</evidence>
<dbReference type="PANTHER" id="PTHR11371:SF28">
    <property type="entry name" value="DEOXYRIBONUCLEASE-1-LIKE 1"/>
    <property type="match status" value="1"/>
</dbReference>
<dbReference type="GeneID" id="117349327"/>